<accession>A0ABY4C9E9</accession>
<dbReference type="PROSITE" id="PS00673">
    <property type="entry name" value="V8_SER"/>
    <property type="match status" value="1"/>
</dbReference>
<name>A0ABY4C9E9_9BACT</name>
<dbReference type="InterPro" id="IPR008256">
    <property type="entry name" value="Peptidase_S1B"/>
</dbReference>
<dbReference type="EC" id="3.4.21.-" evidence="6"/>
<dbReference type="GO" id="GO:0006508">
    <property type="term" value="P:proteolysis"/>
    <property type="evidence" value="ECO:0007669"/>
    <property type="project" value="UniProtKB-KW"/>
</dbReference>
<protein>
    <recommendedName>
        <fullName evidence="6">Serine protease</fullName>
        <ecNumber evidence="6">3.4.21.-</ecNumber>
    </recommendedName>
</protein>
<keyword evidence="5 6" id="KW-0720">Serine protease</keyword>
<dbReference type="EMBL" id="CP093442">
    <property type="protein sequence ID" value="UOF01557.1"/>
    <property type="molecule type" value="Genomic_DNA"/>
</dbReference>
<organism evidence="7 8">
    <name type="scientific">Bdellovibrio reynosensis</name>
    <dbReference type="NCBI Taxonomy" id="2835041"/>
    <lineage>
        <taxon>Bacteria</taxon>
        <taxon>Pseudomonadati</taxon>
        <taxon>Bdellovibrionota</taxon>
        <taxon>Bdellovibrionia</taxon>
        <taxon>Bdellovibrionales</taxon>
        <taxon>Pseudobdellovibrionaceae</taxon>
        <taxon>Bdellovibrio</taxon>
    </lineage>
</organism>
<keyword evidence="8" id="KW-1185">Reference proteome</keyword>
<sequence length="294" mass="32448">MKHSLLIFVCFLITSCQPEQHEALINKTPEVDERVIYGEDNRKDLYEVTNPLQKKLADSTVALIKSARITERATTSIITAKTFKENYNLCSSEPFGEQENAGFCSGVLVAKDIIATAGHCMRSLYDCQASKFVFGYALKTKSRQPREISNSEIYSCKEIIYSEILDTGSDFALIRLDRAVLNHAPAAIRRSGTIQTGEPLVVIGHPLGLPTKIAAGARVRTNSPTDFFVANLDTYGGNSGSAVFNATTGVMEGILVRGESDFVERGECIVSNRCKESECRGEDVTRVIRFLRFL</sequence>
<dbReference type="RefSeq" id="WP_243537997.1">
    <property type="nucleotide sequence ID" value="NZ_CP093442.1"/>
</dbReference>
<evidence type="ECO:0000256" key="6">
    <source>
        <dbReference type="RuleBase" id="RU004296"/>
    </source>
</evidence>
<comment type="similarity">
    <text evidence="1 6">Belongs to the peptidase S1B family.</text>
</comment>
<evidence type="ECO:0000256" key="2">
    <source>
        <dbReference type="ARBA" id="ARBA00022670"/>
    </source>
</evidence>
<keyword evidence="4 6" id="KW-0378">Hydrolase</keyword>
<dbReference type="InterPro" id="IPR009003">
    <property type="entry name" value="Peptidase_S1_PA"/>
</dbReference>
<proteinExistence type="inferred from homology"/>
<keyword evidence="3" id="KW-0732">Signal</keyword>
<keyword evidence="2 6" id="KW-0645">Protease</keyword>
<dbReference type="InterPro" id="IPR050966">
    <property type="entry name" value="Glutamyl_endopeptidase"/>
</dbReference>
<evidence type="ECO:0000256" key="1">
    <source>
        <dbReference type="ARBA" id="ARBA00008764"/>
    </source>
</evidence>
<evidence type="ECO:0000313" key="8">
    <source>
        <dbReference type="Proteomes" id="UP000830116"/>
    </source>
</evidence>
<dbReference type="InterPro" id="IPR043504">
    <property type="entry name" value="Peptidase_S1_PA_chymotrypsin"/>
</dbReference>
<evidence type="ECO:0000313" key="7">
    <source>
        <dbReference type="EMBL" id="UOF01557.1"/>
    </source>
</evidence>
<evidence type="ECO:0000256" key="4">
    <source>
        <dbReference type="ARBA" id="ARBA00022801"/>
    </source>
</evidence>
<evidence type="ECO:0000256" key="5">
    <source>
        <dbReference type="ARBA" id="ARBA00022825"/>
    </source>
</evidence>
<dbReference type="Proteomes" id="UP000830116">
    <property type="component" value="Chromosome"/>
</dbReference>
<dbReference type="PROSITE" id="PS51257">
    <property type="entry name" value="PROKAR_LIPOPROTEIN"/>
    <property type="match status" value="1"/>
</dbReference>
<evidence type="ECO:0000256" key="3">
    <source>
        <dbReference type="ARBA" id="ARBA00022729"/>
    </source>
</evidence>
<dbReference type="PANTHER" id="PTHR15462:SF8">
    <property type="entry name" value="SERINE PROTEASE"/>
    <property type="match status" value="1"/>
</dbReference>
<gene>
    <name evidence="7" type="ORF">MNR06_01140</name>
</gene>
<dbReference type="PANTHER" id="PTHR15462">
    <property type="entry name" value="SERINE PROTEASE"/>
    <property type="match status" value="1"/>
</dbReference>
<dbReference type="GO" id="GO:0008233">
    <property type="term" value="F:peptidase activity"/>
    <property type="evidence" value="ECO:0007669"/>
    <property type="project" value="UniProtKB-KW"/>
</dbReference>
<reference evidence="7" key="1">
    <citation type="submission" date="2022-03" db="EMBL/GenBank/DDBJ databases">
        <title>Genome Identification and Characterization of new species Bdellovibrio reynosense LBG001 sp. nov. from a Mexico soil sample.</title>
        <authorList>
            <person name="Camilli A."/>
            <person name="Ajao Y."/>
            <person name="Guo X."/>
        </authorList>
    </citation>
    <scope>NUCLEOTIDE SEQUENCE</scope>
    <source>
        <strain evidence="7">LBG001</strain>
    </source>
</reference>
<dbReference type="SUPFAM" id="SSF50494">
    <property type="entry name" value="Trypsin-like serine proteases"/>
    <property type="match status" value="1"/>
</dbReference>
<dbReference type="Gene3D" id="2.40.10.10">
    <property type="entry name" value="Trypsin-like serine proteases"/>
    <property type="match status" value="2"/>
</dbReference>
<dbReference type="Pfam" id="PF13365">
    <property type="entry name" value="Trypsin_2"/>
    <property type="match status" value="1"/>
</dbReference>
<dbReference type="PRINTS" id="PR00839">
    <property type="entry name" value="V8PROTEASE"/>
</dbReference>
<dbReference type="InterPro" id="IPR000126">
    <property type="entry name" value="V8_ser_AS"/>
</dbReference>